<comment type="caution">
    <text evidence="2">The sequence shown here is derived from an EMBL/GenBank/DDBJ whole genome shotgun (WGS) entry which is preliminary data.</text>
</comment>
<sequence>MYDLTEGKYTNPKFGIKIKPMIVNVIGTYVPPGQIETCLTVSSKKDLYGYYNENKLETIKFNIACHKHYKANVDYEIVIVDNGSEDEAAQKYLGLLEKAGIKVLRRENIGFSFASFKYAWEQLKNDYDYFLFNEQDGVPAKESWLLEILQKFHSEKEVGAVGNDVEWLDLTKDDSELKELCPYIGERNAIYSLDGFMTFTSSTILRQVDKIGGL</sequence>
<gene>
    <name evidence="2" type="ORF">UV59_C0033G0007</name>
</gene>
<name>A0A0G1CEA6_9BACT</name>
<reference evidence="2 3" key="1">
    <citation type="journal article" date="2015" name="Nature">
        <title>rRNA introns, odd ribosomes, and small enigmatic genomes across a large radiation of phyla.</title>
        <authorList>
            <person name="Brown C.T."/>
            <person name="Hug L.A."/>
            <person name="Thomas B.C."/>
            <person name="Sharon I."/>
            <person name="Castelle C.J."/>
            <person name="Singh A."/>
            <person name="Wilkins M.J."/>
            <person name="Williams K.H."/>
            <person name="Banfield J.F."/>
        </authorList>
    </citation>
    <scope>NUCLEOTIDE SEQUENCE [LARGE SCALE GENOMIC DNA]</scope>
</reference>
<dbReference type="EMBL" id="LCFB01000033">
    <property type="protein sequence ID" value="KKS83709.1"/>
    <property type="molecule type" value="Genomic_DNA"/>
</dbReference>
<organism evidence="2 3">
    <name type="scientific">Candidatus Gottesmanbacteria bacterium GW2011_GWA1_43_11</name>
    <dbReference type="NCBI Taxonomy" id="1618436"/>
    <lineage>
        <taxon>Bacteria</taxon>
        <taxon>Candidatus Gottesmaniibacteriota</taxon>
    </lineage>
</organism>
<accession>A0A0G1CEA6</accession>
<evidence type="ECO:0000259" key="1">
    <source>
        <dbReference type="Pfam" id="PF00535"/>
    </source>
</evidence>
<proteinExistence type="predicted"/>
<dbReference type="AlphaFoldDB" id="A0A0G1CEA6"/>
<dbReference type="Gene3D" id="3.90.550.10">
    <property type="entry name" value="Spore Coat Polysaccharide Biosynthesis Protein SpsA, Chain A"/>
    <property type="match status" value="1"/>
</dbReference>
<protein>
    <recommendedName>
        <fullName evidence="1">Glycosyltransferase 2-like domain-containing protein</fullName>
    </recommendedName>
</protein>
<dbReference type="SUPFAM" id="SSF53448">
    <property type="entry name" value="Nucleotide-diphospho-sugar transferases"/>
    <property type="match status" value="1"/>
</dbReference>
<dbReference type="InterPro" id="IPR029044">
    <property type="entry name" value="Nucleotide-diphossugar_trans"/>
</dbReference>
<dbReference type="Pfam" id="PF00535">
    <property type="entry name" value="Glycos_transf_2"/>
    <property type="match status" value="1"/>
</dbReference>
<evidence type="ECO:0000313" key="2">
    <source>
        <dbReference type="EMBL" id="KKS83709.1"/>
    </source>
</evidence>
<dbReference type="STRING" id="1618436.UV59_C0033G0007"/>
<dbReference type="Proteomes" id="UP000034543">
    <property type="component" value="Unassembled WGS sequence"/>
</dbReference>
<dbReference type="InterPro" id="IPR001173">
    <property type="entry name" value="Glyco_trans_2-like"/>
</dbReference>
<feature type="domain" description="Glycosyltransferase 2-like" evidence="1">
    <location>
        <begin position="51"/>
        <end position="209"/>
    </location>
</feature>
<evidence type="ECO:0000313" key="3">
    <source>
        <dbReference type="Proteomes" id="UP000034543"/>
    </source>
</evidence>